<evidence type="ECO:0000256" key="1">
    <source>
        <dbReference type="ARBA" id="ARBA00000885"/>
    </source>
</evidence>
<dbReference type="GO" id="GO:0006511">
    <property type="term" value="P:ubiquitin-dependent protein catabolic process"/>
    <property type="evidence" value="ECO:0007669"/>
    <property type="project" value="TreeGrafter"/>
</dbReference>
<dbReference type="PANTHER" id="PTHR45700:SF2">
    <property type="entry name" value="UBIQUITIN-PROTEIN LIGASE E3C"/>
    <property type="match status" value="1"/>
</dbReference>
<evidence type="ECO:0000256" key="2">
    <source>
        <dbReference type="ARBA" id="ARBA00012485"/>
    </source>
</evidence>
<evidence type="ECO:0000256" key="4">
    <source>
        <dbReference type="SAM" id="MobiDB-lite"/>
    </source>
</evidence>
<dbReference type="STRING" id="685588.A0A067SKG9"/>
<evidence type="ECO:0000313" key="6">
    <source>
        <dbReference type="Proteomes" id="UP000027222"/>
    </source>
</evidence>
<dbReference type="EC" id="2.3.2.26" evidence="2"/>
<dbReference type="AlphaFoldDB" id="A0A067SKG9"/>
<dbReference type="OrthoDB" id="8068875at2759"/>
<evidence type="ECO:0000256" key="3">
    <source>
        <dbReference type="ARBA" id="ARBA00022679"/>
    </source>
</evidence>
<dbReference type="Gene3D" id="3.90.1750.10">
    <property type="entry name" value="Hect, E3 ligase catalytic domains"/>
    <property type="match status" value="1"/>
</dbReference>
<evidence type="ECO:0000313" key="5">
    <source>
        <dbReference type="EMBL" id="KDR68229.1"/>
    </source>
</evidence>
<organism evidence="5 6">
    <name type="scientific">Galerina marginata (strain CBS 339.88)</name>
    <dbReference type="NCBI Taxonomy" id="685588"/>
    <lineage>
        <taxon>Eukaryota</taxon>
        <taxon>Fungi</taxon>
        <taxon>Dikarya</taxon>
        <taxon>Basidiomycota</taxon>
        <taxon>Agaricomycotina</taxon>
        <taxon>Agaricomycetes</taxon>
        <taxon>Agaricomycetidae</taxon>
        <taxon>Agaricales</taxon>
        <taxon>Agaricineae</taxon>
        <taxon>Strophariaceae</taxon>
        <taxon>Galerina</taxon>
    </lineage>
</organism>
<dbReference type="HOGENOM" id="CLU_025454_0_0_1"/>
<keyword evidence="6" id="KW-1185">Reference proteome</keyword>
<dbReference type="GO" id="GO:0000209">
    <property type="term" value="P:protein polyubiquitination"/>
    <property type="evidence" value="ECO:0007669"/>
    <property type="project" value="InterPro"/>
</dbReference>
<accession>A0A067SKG9</accession>
<dbReference type="InterPro" id="IPR044611">
    <property type="entry name" value="E3A/B/C-like"/>
</dbReference>
<reference evidence="6" key="1">
    <citation type="journal article" date="2014" name="Proc. Natl. Acad. Sci. U.S.A.">
        <title>Extensive sampling of basidiomycete genomes demonstrates inadequacy of the white-rot/brown-rot paradigm for wood decay fungi.</title>
        <authorList>
            <person name="Riley R."/>
            <person name="Salamov A.A."/>
            <person name="Brown D.W."/>
            <person name="Nagy L.G."/>
            <person name="Floudas D."/>
            <person name="Held B.W."/>
            <person name="Levasseur A."/>
            <person name="Lombard V."/>
            <person name="Morin E."/>
            <person name="Otillar R."/>
            <person name="Lindquist E.A."/>
            <person name="Sun H."/>
            <person name="LaButti K.M."/>
            <person name="Schmutz J."/>
            <person name="Jabbour D."/>
            <person name="Luo H."/>
            <person name="Baker S.E."/>
            <person name="Pisabarro A.G."/>
            <person name="Walton J.D."/>
            <person name="Blanchette R.A."/>
            <person name="Henrissat B."/>
            <person name="Martin F."/>
            <person name="Cullen D."/>
            <person name="Hibbett D.S."/>
            <person name="Grigoriev I.V."/>
        </authorList>
    </citation>
    <scope>NUCLEOTIDE SEQUENCE [LARGE SCALE GENOMIC DNA]</scope>
    <source>
        <strain evidence="6">CBS 339.88</strain>
    </source>
</reference>
<feature type="region of interest" description="Disordered" evidence="4">
    <location>
        <begin position="323"/>
        <end position="349"/>
    </location>
</feature>
<dbReference type="Proteomes" id="UP000027222">
    <property type="component" value="Unassembled WGS sequence"/>
</dbReference>
<comment type="catalytic activity">
    <reaction evidence="1">
        <text>S-ubiquitinyl-[E2 ubiquitin-conjugating enzyme]-L-cysteine + [acceptor protein]-L-lysine = [E2 ubiquitin-conjugating enzyme]-L-cysteine + N(6)-ubiquitinyl-[acceptor protein]-L-lysine.</text>
        <dbReference type="EC" id="2.3.2.26"/>
    </reaction>
</comment>
<sequence>MSHYYSASWYAQYHEKNRLQKAVKIQTWWRRMLVFRAAKKSLRKILEGDITGLTGLRCLVLIGVDNDVLGIWTRAMVQLGPEAILAQALGKDSASWLVLMRKVAFLLCQSLAHAPESSDASSYLDILMLLLSNERAVTVSGSQGSAFCQAITAYLMKKRFLGLLRESILKLVLYTHFPHAIPFLIIFHLQPIESSKSLPSFLDLCMLPLSTYPKNSPQFARIYVENFFRILSIPLLPEQLPIDNPPPFISYFLLTNLDKLMDQISRNEYSLSNKVAMDLAANLFTFLSPHYERLSTAAFASYLQISVTLINRFNIYARYPASPSGSSNQAESERNPVNHDTNSRSGHTDYEDPQWIQKIATAQHITNLLNYTQSQAILLPDLAAYLFVVTAKRPSSRVEIRNIVLANSSGRLVGDLYREIVRHLPLGQEESSKNIYKSVTSTHWRSIILLADLYSLALETMDDDEFFGEAPGSHGRNPLTLEEVAAFSVQLLNIVFSLYWWYSERRSDSDDSEENEISDHVSLGVYCSWTAVREKLLRCLSGIHTRDCRQPFLILGHWLIGSQLGMNSFIEAAIIQEQRSSVTCSSQTPRRITDDQWNSMRLRLSILKHIPFAIPFETRVSIFQHLIANNRVLHRSTERLNAFGHDQRQKVKIRRDAVARDGYDRFFSVDRNAPLEVVMVDQFGQEE</sequence>
<protein>
    <recommendedName>
        <fullName evidence="2">HECT-type E3 ubiquitin transferase</fullName>
        <ecNumber evidence="2">2.3.2.26</ecNumber>
    </recommendedName>
</protein>
<gene>
    <name evidence="5" type="ORF">GALMADRAFT_1048798</name>
</gene>
<name>A0A067SKG9_GALM3</name>
<dbReference type="GO" id="GO:0061630">
    <property type="term" value="F:ubiquitin protein ligase activity"/>
    <property type="evidence" value="ECO:0007669"/>
    <property type="project" value="UniProtKB-EC"/>
</dbReference>
<proteinExistence type="predicted"/>
<dbReference type="PANTHER" id="PTHR45700">
    <property type="entry name" value="UBIQUITIN-PROTEIN LIGASE E3C"/>
    <property type="match status" value="1"/>
</dbReference>
<keyword evidence="3" id="KW-0808">Transferase</keyword>
<dbReference type="EMBL" id="KL142409">
    <property type="protein sequence ID" value="KDR68229.1"/>
    <property type="molecule type" value="Genomic_DNA"/>
</dbReference>